<evidence type="ECO:0000313" key="9">
    <source>
        <dbReference type="EMBL" id="PON83343.1"/>
    </source>
</evidence>
<dbReference type="GO" id="GO:0003700">
    <property type="term" value="F:DNA-binding transcription factor activity"/>
    <property type="evidence" value="ECO:0007669"/>
    <property type="project" value="InterPro"/>
</dbReference>
<comment type="subcellular location">
    <subcellularLocation>
        <location evidence="1">Nucleus</location>
    </subcellularLocation>
</comment>
<dbReference type="PANTHER" id="PTHR31190">
    <property type="entry name" value="DNA-BINDING DOMAIN"/>
    <property type="match status" value="1"/>
</dbReference>
<dbReference type="AlphaFoldDB" id="A0A2P5ECU4"/>
<evidence type="ECO:0000256" key="7">
    <source>
        <dbReference type="SAM" id="MobiDB-lite"/>
    </source>
</evidence>
<keyword evidence="5" id="KW-0539">Nucleus</keyword>
<dbReference type="Gene3D" id="3.30.730.10">
    <property type="entry name" value="AP2/ERF domain"/>
    <property type="match status" value="1"/>
</dbReference>
<dbReference type="PRINTS" id="PR00367">
    <property type="entry name" value="ETHRSPELEMNT"/>
</dbReference>
<keyword evidence="10" id="KW-1185">Reference proteome</keyword>
<feature type="domain" description="AP2/ERF" evidence="8">
    <location>
        <begin position="92"/>
        <end position="150"/>
    </location>
</feature>
<evidence type="ECO:0000259" key="8">
    <source>
        <dbReference type="PROSITE" id="PS51032"/>
    </source>
</evidence>
<dbReference type="OrthoDB" id="670255at2759"/>
<dbReference type="GO" id="GO:0003677">
    <property type="term" value="F:DNA binding"/>
    <property type="evidence" value="ECO:0007669"/>
    <property type="project" value="UniProtKB-KW"/>
</dbReference>
<evidence type="ECO:0000256" key="6">
    <source>
        <dbReference type="ARBA" id="ARBA00024343"/>
    </source>
</evidence>
<keyword evidence="2" id="KW-0805">Transcription regulation</keyword>
<proteinExistence type="inferred from homology"/>
<keyword evidence="3" id="KW-0238">DNA-binding</keyword>
<dbReference type="InParanoid" id="A0A2P5ECU4"/>
<dbReference type="EMBL" id="JXTC01000180">
    <property type="protein sequence ID" value="PON83343.1"/>
    <property type="molecule type" value="Genomic_DNA"/>
</dbReference>
<evidence type="ECO:0000256" key="2">
    <source>
        <dbReference type="ARBA" id="ARBA00023015"/>
    </source>
</evidence>
<evidence type="ECO:0000256" key="5">
    <source>
        <dbReference type="ARBA" id="ARBA00023242"/>
    </source>
</evidence>
<accession>A0A2P5ECU4</accession>
<evidence type="ECO:0000256" key="4">
    <source>
        <dbReference type="ARBA" id="ARBA00023163"/>
    </source>
</evidence>
<dbReference type="GO" id="GO:0009873">
    <property type="term" value="P:ethylene-activated signaling pathway"/>
    <property type="evidence" value="ECO:0007669"/>
    <property type="project" value="InterPro"/>
</dbReference>
<dbReference type="InterPro" id="IPR016177">
    <property type="entry name" value="DNA-bd_dom_sf"/>
</dbReference>
<dbReference type="SUPFAM" id="SSF54171">
    <property type="entry name" value="DNA-binding domain"/>
    <property type="match status" value="1"/>
</dbReference>
<feature type="region of interest" description="Disordered" evidence="7">
    <location>
        <begin position="1"/>
        <end position="24"/>
    </location>
</feature>
<dbReference type="FunCoup" id="A0A2P5ECU4">
    <property type="interactions" value="300"/>
</dbReference>
<dbReference type="GO" id="GO:0005634">
    <property type="term" value="C:nucleus"/>
    <property type="evidence" value="ECO:0007669"/>
    <property type="project" value="UniProtKB-SubCell"/>
</dbReference>
<dbReference type="InterPro" id="IPR001471">
    <property type="entry name" value="AP2/ERF_dom"/>
</dbReference>
<protein>
    <submittedName>
        <fullName evidence="9">AP2/ERF transcription factor</fullName>
    </submittedName>
</protein>
<dbReference type="PROSITE" id="PS51032">
    <property type="entry name" value="AP2_ERF"/>
    <property type="match status" value="1"/>
</dbReference>
<feature type="region of interest" description="Disordered" evidence="7">
    <location>
        <begin position="64"/>
        <end position="86"/>
    </location>
</feature>
<evidence type="ECO:0000256" key="3">
    <source>
        <dbReference type="ARBA" id="ARBA00023125"/>
    </source>
</evidence>
<comment type="caution">
    <text evidence="9">The sequence shown here is derived from an EMBL/GenBank/DDBJ whole genome shotgun (WGS) entry which is preliminary data.</text>
</comment>
<dbReference type="STRING" id="63057.A0A2P5ECU4"/>
<gene>
    <name evidence="9" type="primary">TorERF1</name>
    <name evidence="9" type="ORF">TorRG33x02_209100</name>
</gene>
<evidence type="ECO:0000313" key="10">
    <source>
        <dbReference type="Proteomes" id="UP000237000"/>
    </source>
</evidence>
<dbReference type="PANTHER" id="PTHR31190:SF132">
    <property type="entry name" value="ETHYLENE-RESPONSIVE TRANSCRIPTION FACTOR 1B"/>
    <property type="match status" value="1"/>
</dbReference>
<dbReference type="InterPro" id="IPR036955">
    <property type="entry name" value="AP2/ERF_dom_sf"/>
</dbReference>
<evidence type="ECO:0000256" key="1">
    <source>
        <dbReference type="ARBA" id="ARBA00004123"/>
    </source>
</evidence>
<name>A0A2P5ECU4_TREOI</name>
<reference evidence="10" key="1">
    <citation type="submission" date="2016-06" db="EMBL/GenBank/DDBJ databases">
        <title>Parallel loss of symbiosis genes in relatives of nitrogen-fixing non-legume Parasponia.</title>
        <authorList>
            <person name="Van Velzen R."/>
            <person name="Holmer R."/>
            <person name="Bu F."/>
            <person name="Rutten L."/>
            <person name="Van Zeijl A."/>
            <person name="Liu W."/>
            <person name="Santuari L."/>
            <person name="Cao Q."/>
            <person name="Sharma T."/>
            <person name="Shen D."/>
            <person name="Roswanjaya Y."/>
            <person name="Wardhani T."/>
            <person name="Kalhor M.S."/>
            <person name="Jansen J."/>
            <person name="Van den Hoogen J."/>
            <person name="Gungor B."/>
            <person name="Hartog M."/>
            <person name="Hontelez J."/>
            <person name="Verver J."/>
            <person name="Yang W.-C."/>
            <person name="Schijlen E."/>
            <person name="Repin R."/>
            <person name="Schilthuizen M."/>
            <person name="Schranz E."/>
            <person name="Heidstra R."/>
            <person name="Miyata K."/>
            <person name="Fedorova E."/>
            <person name="Kohlen W."/>
            <person name="Bisseling T."/>
            <person name="Smit S."/>
            <person name="Geurts R."/>
        </authorList>
    </citation>
    <scope>NUCLEOTIDE SEQUENCE [LARGE SCALE GENOMIC DNA]</scope>
    <source>
        <strain evidence="10">cv. RG33-2</strain>
    </source>
</reference>
<dbReference type="SMART" id="SM00380">
    <property type="entry name" value="AP2"/>
    <property type="match status" value="1"/>
</dbReference>
<dbReference type="CDD" id="cd00018">
    <property type="entry name" value="AP2"/>
    <property type="match status" value="1"/>
</dbReference>
<keyword evidence="4" id="KW-0804">Transcription</keyword>
<sequence>MQMESSFFNSQTSDLSSESSFGSPEPFSWENLHNFAENSLPFNENDSEEMLLYGLLSNTSRETFSDTVSRSPNKEEEVNSMSEEEISRKEKSYRGVRRRPWGKFAAEIRDSTRHGIRVWLGTFDSAEAAALAYDQAAFSMRGPSAILNFPVERVRESLRELNYGAAAEEEEEEGCSPVVALKRKHSMRRKIVNKKSKERDVRIENVVVFEDLGAEYLEELLTTSI</sequence>
<dbReference type="Pfam" id="PF00847">
    <property type="entry name" value="AP2"/>
    <property type="match status" value="1"/>
</dbReference>
<comment type="similarity">
    <text evidence="6">Belongs to the AP2/ERF transcription factor family. ERF subfamily.</text>
</comment>
<dbReference type="InterPro" id="IPR044808">
    <property type="entry name" value="ERF_plant"/>
</dbReference>
<organism evidence="9 10">
    <name type="scientific">Trema orientale</name>
    <name type="common">Charcoal tree</name>
    <name type="synonym">Celtis orientalis</name>
    <dbReference type="NCBI Taxonomy" id="63057"/>
    <lineage>
        <taxon>Eukaryota</taxon>
        <taxon>Viridiplantae</taxon>
        <taxon>Streptophyta</taxon>
        <taxon>Embryophyta</taxon>
        <taxon>Tracheophyta</taxon>
        <taxon>Spermatophyta</taxon>
        <taxon>Magnoliopsida</taxon>
        <taxon>eudicotyledons</taxon>
        <taxon>Gunneridae</taxon>
        <taxon>Pentapetalae</taxon>
        <taxon>rosids</taxon>
        <taxon>fabids</taxon>
        <taxon>Rosales</taxon>
        <taxon>Cannabaceae</taxon>
        <taxon>Trema</taxon>
    </lineage>
</organism>
<dbReference type="FunFam" id="3.30.730.10:FF:000001">
    <property type="entry name" value="Ethylene-responsive transcription factor 2"/>
    <property type="match status" value="1"/>
</dbReference>
<feature type="compositionally biased region" description="Polar residues" evidence="7">
    <location>
        <begin position="1"/>
        <end position="15"/>
    </location>
</feature>
<dbReference type="Proteomes" id="UP000237000">
    <property type="component" value="Unassembled WGS sequence"/>
</dbReference>